<evidence type="ECO:0000313" key="4">
    <source>
        <dbReference type="Proteomes" id="UP001432322"/>
    </source>
</evidence>
<feature type="coiled-coil region" evidence="1">
    <location>
        <begin position="195"/>
        <end position="229"/>
    </location>
</feature>
<evidence type="ECO:0000259" key="2">
    <source>
        <dbReference type="PROSITE" id="PS51489"/>
    </source>
</evidence>
<dbReference type="InterPro" id="IPR015661">
    <property type="entry name" value="Bub1/Mad3"/>
</dbReference>
<feature type="non-terminal residue" evidence="3">
    <location>
        <position position="1"/>
    </location>
</feature>
<feature type="domain" description="BUB1 N-terminal" evidence="2">
    <location>
        <begin position="57"/>
        <end position="215"/>
    </location>
</feature>
<dbReference type="AlphaFoldDB" id="A0AAV5W9C1"/>
<dbReference type="GO" id="GO:0005634">
    <property type="term" value="C:nucleus"/>
    <property type="evidence" value="ECO:0007669"/>
    <property type="project" value="TreeGrafter"/>
</dbReference>
<dbReference type="SMART" id="SM00777">
    <property type="entry name" value="Mad3_BUB1_I"/>
    <property type="match status" value="1"/>
</dbReference>
<dbReference type="GO" id="GO:0051754">
    <property type="term" value="P:meiotic sister chromatid cohesion, centromeric"/>
    <property type="evidence" value="ECO:0007669"/>
    <property type="project" value="TreeGrafter"/>
</dbReference>
<dbReference type="PROSITE" id="PS51489">
    <property type="entry name" value="BUB1_N"/>
    <property type="match status" value="1"/>
</dbReference>
<dbReference type="EMBL" id="BTSY01000005">
    <property type="protein sequence ID" value="GMT28466.1"/>
    <property type="molecule type" value="Genomic_DNA"/>
</dbReference>
<reference evidence="3" key="1">
    <citation type="submission" date="2023-10" db="EMBL/GenBank/DDBJ databases">
        <title>Genome assembly of Pristionchus species.</title>
        <authorList>
            <person name="Yoshida K."/>
            <person name="Sommer R.J."/>
        </authorList>
    </citation>
    <scope>NUCLEOTIDE SEQUENCE</scope>
    <source>
        <strain evidence="3">RS5133</strain>
    </source>
</reference>
<dbReference type="Gene3D" id="1.25.40.430">
    <property type="match status" value="1"/>
</dbReference>
<dbReference type="Proteomes" id="UP001432322">
    <property type="component" value="Unassembled WGS sequence"/>
</dbReference>
<keyword evidence="4" id="KW-1185">Reference proteome</keyword>
<evidence type="ECO:0000256" key="1">
    <source>
        <dbReference type="SAM" id="Coils"/>
    </source>
</evidence>
<keyword evidence="1" id="KW-0175">Coiled coil</keyword>
<name>A0AAV5W9C1_9BILA</name>
<comment type="caution">
    <text evidence="3">The sequence shown here is derived from an EMBL/GenBank/DDBJ whole genome shotgun (WGS) entry which is preliminary data.</text>
</comment>
<dbReference type="InterPro" id="IPR013212">
    <property type="entry name" value="Mad3/Bub1_I"/>
</dbReference>
<dbReference type="Pfam" id="PF08311">
    <property type="entry name" value="Mad3_BUB1_I"/>
    <property type="match status" value="1"/>
</dbReference>
<gene>
    <name evidence="3" type="ORF">PFISCL1PPCAC_19763</name>
</gene>
<evidence type="ECO:0000313" key="3">
    <source>
        <dbReference type="EMBL" id="GMT28466.1"/>
    </source>
</evidence>
<dbReference type="GO" id="GO:0007094">
    <property type="term" value="P:mitotic spindle assembly checkpoint signaling"/>
    <property type="evidence" value="ECO:0007669"/>
    <property type="project" value="InterPro"/>
</dbReference>
<accession>A0AAV5W9C1</accession>
<organism evidence="3 4">
    <name type="scientific">Pristionchus fissidentatus</name>
    <dbReference type="NCBI Taxonomy" id="1538716"/>
    <lineage>
        <taxon>Eukaryota</taxon>
        <taxon>Metazoa</taxon>
        <taxon>Ecdysozoa</taxon>
        <taxon>Nematoda</taxon>
        <taxon>Chromadorea</taxon>
        <taxon>Rhabditida</taxon>
        <taxon>Rhabditina</taxon>
        <taxon>Diplogasteromorpha</taxon>
        <taxon>Diplogasteroidea</taxon>
        <taxon>Neodiplogasteridae</taxon>
        <taxon>Pristionchus</taxon>
    </lineage>
</organism>
<sequence>LSNMGESNEPNFEWELNRENIQPLRKGRHASAVTSLGSRPMSASARTAQAEERINQVLVKLEEPNETDLLCEVSSFITWFEDHIMIGKQKMLYEFLWKCINKLTSLEHYKNDERILKVWQKLAENSLGNDSNIFAHANSIGSLKGFAQFYVEWSLACECRSQWAEARRCLERGLRVGAAPVPLLHEAADQLEMRILRRETQEMRVNEENDELEDEYDDNGERRQALTRLNALDMGATPIVRLPSISGYDGPSVSGPSSIKSKQANTKFEIYTDDEADNSNWLESVYEIRSQMTKMDLVDDNTSVTCKPSSNMVVKKNVAPAFTIWEEGKEEEKKKPRLMLKKNLIREFSIEEALVEKYNVLFERISPLQVNRPKNLHLCKADIKPLLFD</sequence>
<protein>
    <recommendedName>
        <fullName evidence="2">BUB1 N-terminal domain-containing protein</fullName>
    </recommendedName>
</protein>
<proteinExistence type="predicted"/>
<dbReference type="PANTHER" id="PTHR14030:SF28">
    <property type="entry name" value="BUB1 N-TERMINAL DOMAIN-CONTAINING PROTEIN"/>
    <property type="match status" value="1"/>
</dbReference>
<dbReference type="PANTHER" id="PTHR14030">
    <property type="entry name" value="MITOTIC CHECKPOINT SERINE/THREONINE-PROTEIN KINASE BUB1"/>
    <property type="match status" value="1"/>
</dbReference>
<dbReference type="GO" id="GO:0004672">
    <property type="term" value="F:protein kinase activity"/>
    <property type="evidence" value="ECO:0007669"/>
    <property type="project" value="TreeGrafter"/>
</dbReference>